<evidence type="ECO:0000256" key="2">
    <source>
        <dbReference type="ARBA" id="ARBA00022448"/>
    </source>
</evidence>
<dbReference type="Pfam" id="PF00005">
    <property type="entry name" value="ABC_tran"/>
    <property type="match status" value="1"/>
</dbReference>
<evidence type="ECO:0000256" key="1">
    <source>
        <dbReference type="ARBA" id="ARBA00005417"/>
    </source>
</evidence>
<keyword evidence="3" id="KW-0029">Amino-acid transport</keyword>
<dbReference type="EMBL" id="BARU01012639">
    <property type="protein sequence ID" value="GAH43410.1"/>
    <property type="molecule type" value="Genomic_DNA"/>
</dbReference>
<proteinExistence type="inferred from homology"/>
<dbReference type="PANTHER" id="PTHR43820:SF2">
    <property type="entry name" value="ABC TRANSPORTER ATP-BINDING PROTEIN"/>
    <property type="match status" value="1"/>
</dbReference>
<gene>
    <name evidence="5" type="ORF">S03H2_23204</name>
</gene>
<dbReference type="InterPro" id="IPR003439">
    <property type="entry name" value="ABC_transporter-like_ATP-bd"/>
</dbReference>
<dbReference type="GO" id="GO:0005524">
    <property type="term" value="F:ATP binding"/>
    <property type="evidence" value="ECO:0007669"/>
    <property type="project" value="InterPro"/>
</dbReference>
<organism evidence="5">
    <name type="scientific">marine sediment metagenome</name>
    <dbReference type="NCBI Taxonomy" id="412755"/>
    <lineage>
        <taxon>unclassified sequences</taxon>
        <taxon>metagenomes</taxon>
        <taxon>ecological metagenomes</taxon>
    </lineage>
</organism>
<evidence type="ECO:0000256" key="3">
    <source>
        <dbReference type="ARBA" id="ARBA00022970"/>
    </source>
</evidence>
<dbReference type="PANTHER" id="PTHR43820">
    <property type="entry name" value="HIGH-AFFINITY BRANCHED-CHAIN AMINO ACID TRANSPORT ATP-BINDING PROTEIN LIVF"/>
    <property type="match status" value="1"/>
</dbReference>
<dbReference type="AlphaFoldDB" id="X1GF06"/>
<dbReference type="GO" id="GO:0015658">
    <property type="term" value="F:branched-chain amino acid transmembrane transporter activity"/>
    <property type="evidence" value="ECO:0007669"/>
    <property type="project" value="TreeGrafter"/>
</dbReference>
<dbReference type="Gene3D" id="3.40.50.300">
    <property type="entry name" value="P-loop containing nucleotide triphosphate hydrolases"/>
    <property type="match status" value="1"/>
</dbReference>
<dbReference type="InterPro" id="IPR052156">
    <property type="entry name" value="BCAA_Transport_ATP-bd_LivF"/>
</dbReference>
<feature type="domain" description="ABC transporter" evidence="4">
    <location>
        <begin position="17"/>
        <end position="96"/>
    </location>
</feature>
<evidence type="ECO:0000259" key="4">
    <source>
        <dbReference type="Pfam" id="PF00005"/>
    </source>
</evidence>
<keyword evidence="2" id="KW-0813">Transport</keyword>
<comment type="similarity">
    <text evidence="1">Belongs to the ABC transporter superfamily.</text>
</comment>
<dbReference type="InterPro" id="IPR027417">
    <property type="entry name" value="P-loop_NTPase"/>
</dbReference>
<evidence type="ECO:0000313" key="5">
    <source>
        <dbReference type="EMBL" id="GAH43410.1"/>
    </source>
</evidence>
<comment type="caution">
    <text evidence="5">The sequence shown here is derived from an EMBL/GenBank/DDBJ whole genome shotgun (WGS) entry which is preliminary data.</text>
</comment>
<reference evidence="5" key="1">
    <citation type="journal article" date="2014" name="Front. Microbiol.">
        <title>High frequency of phylogenetically diverse reductive dehalogenase-homologous genes in deep subseafloor sedimentary metagenomes.</title>
        <authorList>
            <person name="Kawai M."/>
            <person name="Futagami T."/>
            <person name="Toyoda A."/>
            <person name="Takaki Y."/>
            <person name="Nishi S."/>
            <person name="Hori S."/>
            <person name="Arai W."/>
            <person name="Tsubouchi T."/>
            <person name="Morono Y."/>
            <person name="Uchiyama I."/>
            <person name="Ito T."/>
            <person name="Fujiyama A."/>
            <person name="Inagaki F."/>
            <person name="Takami H."/>
        </authorList>
    </citation>
    <scope>NUCLEOTIDE SEQUENCE</scope>
    <source>
        <strain evidence="5">Expedition CK06-06</strain>
    </source>
</reference>
<feature type="non-terminal residue" evidence="5">
    <location>
        <position position="100"/>
    </location>
</feature>
<dbReference type="GO" id="GO:0015807">
    <property type="term" value="P:L-amino acid transport"/>
    <property type="evidence" value="ECO:0007669"/>
    <property type="project" value="TreeGrafter"/>
</dbReference>
<sequence>MLELADVHTYYGESYVLQGISLEVKEGSVVALLGRNGMGKTTTIRSIIGFTPPRRGVIRFKERDIAGLQPHRIAQMGIGLVPQGRHIFPSLSVEENLTMA</sequence>
<accession>X1GF06</accession>
<dbReference type="GO" id="GO:0016887">
    <property type="term" value="F:ATP hydrolysis activity"/>
    <property type="evidence" value="ECO:0007669"/>
    <property type="project" value="InterPro"/>
</dbReference>
<protein>
    <recommendedName>
        <fullName evidence="4">ABC transporter domain-containing protein</fullName>
    </recommendedName>
</protein>
<dbReference type="SUPFAM" id="SSF52540">
    <property type="entry name" value="P-loop containing nucleoside triphosphate hydrolases"/>
    <property type="match status" value="1"/>
</dbReference>
<name>X1GF06_9ZZZZ</name>